<dbReference type="PRINTS" id="PR00793">
    <property type="entry name" value="PROAMNOPTASE"/>
</dbReference>
<reference evidence="4 6" key="3">
    <citation type="submission" date="2016-11" db="EMBL/GenBank/DDBJ databases">
        <title>Whole genomes of Flavobacteriaceae.</title>
        <authorList>
            <person name="Stine C."/>
            <person name="Li C."/>
            <person name="Tadesse D."/>
        </authorList>
    </citation>
    <scope>NUCLEOTIDE SEQUENCE [LARGE SCALE GENOMIC DNA]</scope>
    <source>
        <strain evidence="4 6">ATCC BAA-2541</strain>
    </source>
</reference>
<evidence type="ECO:0000313" key="4">
    <source>
        <dbReference type="EMBL" id="OXB21015.1"/>
    </source>
</evidence>
<dbReference type="Pfam" id="PF12146">
    <property type="entry name" value="Hydrolase_4"/>
    <property type="match status" value="1"/>
</dbReference>
<keyword evidence="6" id="KW-1185">Reference proteome</keyword>
<gene>
    <name evidence="4" type="ORF">B0A71_05335</name>
    <name evidence="3" type="ORF">BHE19_04155</name>
</gene>
<dbReference type="InterPro" id="IPR029058">
    <property type="entry name" value="AB_hydrolase_fold"/>
</dbReference>
<keyword evidence="1 3" id="KW-0378">Hydrolase</keyword>
<evidence type="ECO:0000313" key="6">
    <source>
        <dbReference type="Proteomes" id="UP000198319"/>
    </source>
</evidence>
<dbReference type="RefSeq" id="WP_070906384.1">
    <property type="nucleotide sequence ID" value="NZ_MIKE01000011.1"/>
</dbReference>
<evidence type="ECO:0000256" key="1">
    <source>
        <dbReference type="ARBA" id="ARBA00022801"/>
    </source>
</evidence>
<dbReference type="EMBL" id="MUHG01000005">
    <property type="protein sequence ID" value="OXB21015.1"/>
    <property type="molecule type" value="Genomic_DNA"/>
</dbReference>
<dbReference type="InterPro" id="IPR002410">
    <property type="entry name" value="Peptidase_S33"/>
</dbReference>
<sequence length="330" mass="36936">MKTKVLYSAVIAVSIFFFIGCENENDIQGLGNLVPKTVDQDASIASIFVNGTQLHSEAFGNPNNPMLVFLHGGPGSDYRNGLNVKQLADEGYYVIFYDQRGSGLSKRHDKNTYSIQLMIDDLSEVIKYYRKTPTQKIFLFGHSWGAMLAAAYVNQYPMAINGVILAEPGGLNKKLLDDYGEMSRKIKLFSEATSNLLYIDQFLTGKENQHEILDYKLGVSSGFSYAKGNKEGISGPSPFWRIGTTVLESLADIAENEGFDFTTNLSQYKTKVLFLYGELNQSYGLSFAQKEAAFFPNTTIAEVKGTGHEMIYFKWENVHPFVLNYLNDLK</sequence>
<evidence type="ECO:0000313" key="5">
    <source>
        <dbReference type="Proteomes" id="UP000180252"/>
    </source>
</evidence>
<dbReference type="GO" id="GO:0006508">
    <property type="term" value="P:proteolysis"/>
    <property type="evidence" value="ECO:0007669"/>
    <property type="project" value="InterPro"/>
</dbReference>
<comment type="caution">
    <text evidence="3">The sequence shown here is derived from an EMBL/GenBank/DDBJ whole genome shotgun (WGS) entry which is preliminary data.</text>
</comment>
<dbReference type="PANTHER" id="PTHR43798:SF33">
    <property type="entry name" value="HYDROLASE, PUTATIVE (AFU_ORTHOLOGUE AFUA_2G14860)-RELATED"/>
    <property type="match status" value="1"/>
</dbReference>
<dbReference type="Proteomes" id="UP000198319">
    <property type="component" value="Unassembled WGS sequence"/>
</dbReference>
<name>A0A1S1J7R8_9FLAO</name>
<dbReference type="GO" id="GO:0008233">
    <property type="term" value="F:peptidase activity"/>
    <property type="evidence" value="ECO:0007669"/>
    <property type="project" value="InterPro"/>
</dbReference>
<accession>A0A1S1J7R8</accession>
<dbReference type="EMBL" id="MIKE01000011">
    <property type="protein sequence ID" value="OHT46707.1"/>
    <property type="molecule type" value="Genomic_DNA"/>
</dbReference>
<dbReference type="STRING" id="1278819.BHE19_04155"/>
<protein>
    <submittedName>
        <fullName evidence="3">Alpha/beta hydrolase</fullName>
    </submittedName>
</protein>
<dbReference type="Gene3D" id="3.40.50.1820">
    <property type="entry name" value="alpha/beta hydrolase"/>
    <property type="match status" value="1"/>
</dbReference>
<reference evidence="3" key="2">
    <citation type="submission" date="2016-09" db="EMBL/GenBank/DDBJ databases">
        <authorList>
            <person name="Capua I."/>
            <person name="De Benedictis P."/>
            <person name="Joannis T."/>
            <person name="Lombin L.H."/>
            <person name="Cattoli G."/>
        </authorList>
    </citation>
    <scope>NUCLEOTIDE SEQUENCE [LARGE SCALE GENOMIC DNA]</scope>
    <source>
        <strain evidence="3">MSU</strain>
    </source>
</reference>
<reference evidence="5" key="1">
    <citation type="submission" date="2016-09" db="EMBL/GenBank/DDBJ databases">
        <authorList>
            <person name="Chen S."/>
            <person name="Walker E."/>
        </authorList>
    </citation>
    <scope>NUCLEOTIDE SEQUENCE [LARGE SCALE GENOMIC DNA]</scope>
    <source>
        <strain evidence="5">MSU</strain>
    </source>
</reference>
<dbReference type="OrthoDB" id="9796770at2"/>
<dbReference type="PROSITE" id="PS51257">
    <property type="entry name" value="PROKAR_LIPOPROTEIN"/>
    <property type="match status" value="1"/>
</dbReference>
<dbReference type="SUPFAM" id="SSF53474">
    <property type="entry name" value="alpha/beta-Hydrolases"/>
    <property type="match status" value="1"/>
</dbReference>
<dbReference type="InterPro" id="IPR050266">
    <property type="entry name" value="AB_hydrolase_sf"/>
</dbReference>
<dbReference type="InterPro" id="IPR022742">
    <property type="entry name" value="Hydrolase_4"/>
</dbReference>
<organism evidence="3 5">
    <name type="scientific">Flavobacterium tructae</name>
    <dbReference type="NCBI Taxonomy" id="1114873"/>
    <lineage>
        <taxon>Bacteria</taxon>
        <taxon>Pseudomonadati</taxon>
        <taxon>Bacteroidota</taxon>
        <taxon>Flavobacteriia</taxon>
        <taxon>Flavobacteriales</taxon>
        <taxon>Flavobacteriaceae</taxon>
        <taxon>Flavobacterium</taxon>
    </lineage>
</organism>
<proteinExistence type="predicted"/>
<evidence type="ECO:0000259" key="2">
    <source>
        <dbReference type="Pfam" id="PF12146"/>
    </source>
</evidence>
<evidence type="ECO:0000313" key="3">
    <source>
        <dbReference type="EMBL" id="OHT46707.1"/>
    </source>
</evidence>
<dbReference type="AlphaFoldDB" id="A0A1S1J7R8"/>
<feature type="domain" description="Serine aminopeptidase S33" evidence="2">
    <location>
        <begin position="66"/>
        <end position="171"/>
    </location>
</feature>
<dbReference type="GO" id="GO:0016020">
    <property type="term" value="C:membrane"/>
    <property type="evidence" value="ECO:0007669"/>
    <property type="project" value="TreeGrafter"/>
</dbReference>
<dbReference type="Proteomes" id="UP000180252">
    <property type="component" value="Unassembled WGS sequence"/>
</dbReference>
<dbReference type="PANTHER" id="PTHR43798">
    <property type="entry name" value="MONOACYLGLYCEROL LIPASE"/>
    <property type="match status" value="1"/>
</dbReference>